<keyword evidence="5" id="KW-0804">Transcription</keyword>
<dbReference type="Pfam" id="PF04542">
    <property type="entry name" value="Sigma70_r2"/>
    <property type="match status" value="1"/>
</dbReference>
<dbReference type="AlphaFoldDB" id="A0A1H6B9C0"/>
<dbReference type="Gene3D" id="1.10.1740.10">
    <property type="match status" value="1"/>
</dbReference>
<dbReference type="RefSeq" id="WP_103938823.1">
    <property type="nucleotide sequence ID" value="NZ_FNVO01000006.1"/>
</dbReference>
<name>A0A1H6B9C0_9ACTN</name>
<dbReference type="InterPro" id="IPR036388">
    <property type="entry name" value="WH-like_DNA-bd_sf"/>
</dbReference>
<dbReference type="GO" id="GO:0016987">
    <property type="term" value="F:sigma factor activity"/>
    <property type="evidence" value="ECO:0007669"/>
    <property type="project" value="UniProtKB-KW"/>
</dbReference>
<evidence type="ECO:0000256" key="1">
    <source>
        <dbReference type="ARBA" id="ARBA00010641"/>
    </source>
</evidence>
<feature type="transmembrane region" description="Helical" evidence="7">
    <location>
        <begin position="323"/>
        <end position="344"/>
    </location>
</feature>
<dbReference type="InterPro" id="IPR013325">
    <property type="entry name" value="RNA_pol_sigma_r2"/>
</dbReference>
<evidence type="ECO:0000313" key="9">
    <source>
        <dbReference type="EMBL" id="SEG56766.1"/>
    </source>
</evidence>
<sequence>MSGWPSLDRSEDQRLAEALAAGDLDALAQVFDAYAARLYDYCHALLRDQDAASAALHDTLLAACAHAGGLTEPERLRAWLYALVRNECLRRLHASDAHGNPPPPGMVVDPYTGESRPPRQAPEVQDAFLDESDRARRMELRRLVHGALSGLGGRRREALDLLLRHALSSDEVAGVLGLNESEAAELAVEARGRLDEALLVSIIAQARRCPEVSALMEGQQWPPEPAVAREVGRHLDDGCPVCAEQRERRVATGRLLQVLPVALLPADLRGAVLDSATAPEYAETRAAIAEQAEPFDEWGWPVPVGRSAYRPTRGAGGRQGPRLLPAVAAAVLVVLVVGAAFLWLPGGSGTPAASGSSAKVTASGDDPSPSTTQESPSPDDSPSPTVSVPTVTPSSARPDSPSPTRSASRSPSAPGTLAVGGCSIPAGASSCTITVSARGGPVRWSVVGRSGVVAVGGGILSTGRSATVRATRLGRCTESGSGSVSFSPNGTASVTWTCPPPDDPGPEDPGEPEEPGVPPGPRG</sequence>
<evidence type="ECO:0000256" key="4">
    <source>
        <dbReference type="ARBA" id="ARBA00023125"/>
    </source>
</evidence>
<feature type="region of interest" description="Disordered" evidence="6">
    <location>
        <begin position="348"/>
        <end position="416"/>
    </location>
</feature>
<dbReference type="OrthoDB" id="3492533at2"/>
<feature type="domain" description="RNA polymerase sigma-70 region 2" evidence="8">
    <location>
        <begin position="31"/>
        <end position="93"/>
    </location>
</feature>
<organism evidence="9 10">
    <name type="scientific">Thermomonospora echinospora</name>
    <dbReference type="NCBI Taxonomy" id="1992"/>
    <lineage>
        <taxon>Bacteria</taxon>
        <taxon>Bacillati</taxon>
        <taxon>Actinomycetota</taxon>
        <taxon>Actinomycetes</taxon>
        <taxon>Streptosporangiales</taxon>
        <taxon>Thermomonosporaceae</taxon>
        <taxon>Thermomonospora</taxon>
    </lineage>
</organism>
<feature type="region of interest" description="Disordered" evidence="6">
    <location>
        <begin position="479"/>
        <end position="523"/>
    </location>
</feature>
<dbReference type="GO" id="GO:0003677">
    <property type="term" value="F:DNA binding"/>
    <property type="evidence" value="ECO:0007669"/>
    <property type="project" value="UniProtKB-KW"/>
</dbReference>
<feature type="compositionally biased region" description="Polar residues" evidence="6">
    <location>
        <begin position="479"/>
        <end position="496"/>
    </location>
</feature>
<gene>
    <name evidence="9" type="ORF">SAMN04489712_106335</name>
</gene>
<dbReference type="InterPro" id="IPR007627">
    <property type="entry name" value="RNA_pol_sigma70_r2"/>
</dbReference>
<dbReference type="GO" id="GO:0006352">
    <property type="term" value="P:DNA-templated transcription initiation"/>
    <property type="evidence" value="ECO:0007669"/>
    <property type="project" value="InterPro"/>
</dbReference>
<keyword evidence="2" id="KW-0805">Transcription regulation</keyword>
<proteinExistence type="inferred from homology"/>
<protein>
    <submittedName>
        <fullName evidence="9">RNA polymerase sigma factor, sigma-70 family</fullName>
    </submittedName>
</protein>
<keyword evidence="10" id="KW-1185">Reference proteome</keyword>
<feature type="region of interest" description="Disordered" evidence="6">
    <location>
        <begin position="94"/>
        <end position="124"/>
    </location>
</feature>
<dbReference type="InterPro" id="IPR014284">
    <property type="entry name" value="RNA_pol_sigma-70_dom"/>
</dbReference>
<evidence type="ECO:0000256" key="7">
    <source>
        <dbReference type="SAM" id="Phobius"/>
    </source>
</evidence>
<dbReference type="Proteomes" id="UP000236723">
    <property type="component" value="Unassembled WGS sequence"/>
</dbReference>
<keyword evidence="4" id="KW-0238">DNA-binding</keyword>
<reference evidence="10" key="1">
    <citation type="submission" date="2016-10" db="EMBL/GenBank/DDBJ databases">
        <authorList>
            <person name="Varghese N."/>
            <person name="Submissions S."/>
        </authorList>
    </citation>
    <scope>NUCLEOTIDE SEQUENCE [LARGE SCALE GENOMIC DNA]</scope>
    <source>
        <strain evidence="10">DSM 43163</strain>
    </source>
</reference>
<feature type="compositionally biased region" description="Low complexity" evidence="6">
    <location>
        <begin position="365"/>
        <end position="414"/>
    </location>
</feature>
<dbReference type="EMBL" id="FNVO01000006">
    <property type="protein sequence ID" value="SEG56766.1"/>
    <property type="molecule type" value="Genomic_DNA"/>
</dbReference>
<keyword evidence="7" id="KW-1133">Transmembrane helix</keyword>
<keyword evidence="7" id="KW-0472">Membrane</keyword>
<accession>A0A1H6B9C0</accession>
<evidence type="ECO:0000256" key="2">
    <source>
        <dbReference type="ARBA" id="ARBA00023015"/>
    </source>
</evidence>
<evidence type="ECO:0000313" key="10">
    <source>
        <dbReference type="Proteomes" id="UP000236723"/>
    </source>
</evidence>
<dbReference type="InterPro" id="IPR039425">
    <property type="entry name" value="RNA_pol_sigma-70-like"/>
</dbReference>
<evidence type="ECO:0000256" key="5">
    <source>
        <dbReference type="ARBA" id="ARBA00023163"/>
    </source>
</evidence>
<evidence type="ECO:0000256" key="3">
    <source>
        <dbReference type="ARBA" id="ARBA00023082"/>
    </source>
</evidence>
<feature type="compositionally biased region" description="Acidic residues" evidence="6">
    <location>
        <begin position="504"/>
        <end position="514"/>
    </location>
</feature>
<evidence type="ECO:0000256" key="6">
    <source>
        <dbReference type="SAM" id="MobiDB-lite"/>
    </source>
</evidence>
<dbReference type="PANTHER" id="PTHR43133">
    <property type="entry name" value="RNA POLYMERASE ECF-TYPE SIGMA FACTO"/>
    <property type="match status" value="1"/>
</dbReference>
<comment type="similarity">
    <text evidence="1">Belongs to the sigma-70 factor family. ECF subfamily.</text>
</comment>
<keyword evidence="7" id="KW-0812">Transmembrane</keyword>
<keyword evidence="3" id="KW-0731">Sigma factor</keyword>
<dbReference type="SUPFAM" id="SSF88946">
    <property type="entry name" value="Sigma2 domain of RNA polymerase sigma factors"/>
    <property type="match status" value="1"/>
</dbReference>
<dbReference type="SUPFAM" id="SSF88659">
    <property type="entry name" value="Sigma3 and sigma4 domains of RNA polymerase sigma factors"/>
    <property type="match status" value="1"/>
</dbReference>
<dbReference type="NCBIfam" id="TIGR02937">
    <property type="entry name" value="sigma70-ECF"/>
    <property type="match status" value="1"/>
</dbReference>
<dbReference type="Gene3D" id="1.10.10.10">
    <property type="entry name" value="Winged helix-like DNA-binding domain superfamily/Winged helix DNA-binding domain"/>
    <property type="match status" value="1"/>
</dbReference>
<dbReference type="InterPro" id="IPR013324">
    <property type="entry name" value="RNA_pol_sigma_r3/r4-like"/>
</dbReference>
<dbReference type="PANTHER" id="PTHR43133:SF8">
    <property type="entry name" value="RNA POLYMERASE SIGMA FACTOR HI_1459-RELATED"/>
    <property type="match status" value="1"/>
</dbReference>
<evidence type="ECO:0000259" key="8">
    <source>
        <dbReference type="Pfam" id="PF04542"/>
    </source>
</evidence>
<feature type="compositionally biased region" description="Low complexity" evidence="6">
    <location>
        <begin position="348"/>
        <end position="358"/>
    </location>
</feature>